<feature type="domain" description="Baseplate structural protein Gp9/Gp10 N-terminal" evidence="1">
    <location>
        <begin position="7"/>
        <end position="167"/>
    </location>
</feature>
<dbReference type="GO" id="GO:0019076">
    <property type="term" value="P:viral release from host cell"/>
    <property type="evidence" value="ECO:0007669"/>
    <property type="project" value="InterPro"/>
</dbReference>
<evidence type="ECO:0000259" key="1">
    <source>
        <dbReference type="Pfam" id="PF07880"/>
    </source>
</evidence>
<dbReference type="InterPro" id="IPR027411">
    <property type="entry name" value="Gp9/Gp10_mid_dom_sf"/>
</dbReference>
<name>E5E4E7_9CAUD</name>
<dbReference type="InterPro" id="IPR008987">
    <property type="entry name" value="Baseplate_struct_prot_Gp9/10_N"/>
</dbReference>
<protein>
    <submittedName>
        <fullName evidence="3">Gp9 baseplate wedge completion tail fiber socket</fullName>
    </submittedName>
</protein>
<dbReference type="Gene3D" id="2.60.40.1680">
    <property type="entry name" value="4-oxalocrotonate tautomerase-like"/>
    <property type="match status" value="1"/>
</dbReference>
<sequence>MINQEVKQYIDVGEIGNASTGDILYDGGVKINHNFDSVYNAFGDQRLGSVGHGEGHQTIHATGYYQKVTQHDFRTPIGLGTMWDVDTTTGAASPMIVEGKPGECVVFVNTNGSFSVNSPLSIGVASGSFVGVQGALNITVPFARVECWCIKKENGVAVWDYSVSSLFGDKQTPINKTVAVTGAESKVRIAHVDEYNTIKLMLTAMNTNSSKMRQSEINLLIENTPGIEHTKKKVHATEFAVFRVGNINEDDEIIKIGFDIDANGFVNAVVSSSVAGIKLAIKSIATQRVGAA</sequence>
<reference evidence="3 4" key="1">
    <citation type="journal article" date="2010" name="Virol. J.">
        <title>Genomes of the T4-related bacteriophages as windows on microbial genome evolution.</title>
        <authorList>
            <person name="Petrov V.M."/>
            <person name="Ratnayaka S."/>
            <person name="Nolan J.M."/>
            <person name="Miller E.S."/>
            <person name="Karam J.D."/>
        </authorList>
    </citation>
    <scope>NUCLEOTIDE SEQUENCE [LARGE SCALE GENOMIC DNA]</scope>
</reference>
<proteinExistence type="predicted"/>
<dbReference type="SUPFAM" id="SSF50017">
    <property type="entry name" value="gp9"/>
    <property type="match status" value="1"/>
</dbReference>
<dbReference type="Gene3D" id="1.20.5.960">
    <property type="entry name" value="Bacteriophage t4 gene product 9 (gp9)"/>
    <property type="match status" value="1"/>
</dbReference>
<dbReference type="InterPro" id="IPR056391">
    <property type="entry name" value="Baseplate_gp9_C"/>
</dbReference>
<dbReference type="InterPro" id="IPR027412">
    <property type="entry name" value="Gp9_C_dom_sf"/>
</dbReference>
<dbReference type="InterPro" id="IPR036240">
    <property type="entry name" value="Gp9-like_sf"/>
</dbReference>
<evidence type="ECO:0000259" key="2">
    <source>
        <dbReference type="Pfam" id="PF23618"/>
    </source>
</evidence>
<accession>E5E4E7</accession>
<dbReference type="Pfam" id="PF23618">
    <property type="entry name" value="T4_gp9_10_C"/>
    <property type="match status" value="1"/>
</dbReference>
<dbReference type="Gene3D" id="2.60.120.640">
    <property type="entry name" value="gp9"/>
    <property type="match status" value="1"/>
</dbReference>
<feature type="domain" description="Baseplate protein gp9-like C-terminal" evidence="2">
    <location>
        <begin position="168"/>
        <end position="275"/>
    </location>
</feature>
<evidence type="ECO:0000313" key="4">
    <source>
        <dbReference type="Proteomes" id="UP000008730"/>
    </source>
</evidence>
<gene>
    <name evidence="3" type="primary">9</name>
    <name evidence="3" type="ORF">Acj61p166</name>
</gene>
<keyword evidence="4" id="KW-1185">Reference proteome</keyword>
<dbReference type="Proteomes" id="UP000008730">
    <property type="component" value="Segment"/>
</dbReference>
<dbReference type="GeneID" id="9926057"/>
<dbReference type="EMBL" id="GU911519">
    <property type="protein sequence ID" value="ADG36131.1"/>
    <property type="molecule type" value="Genomic_DNA"/>
</dbReference>
<organism evidence="3 4">
    <name type="scientific">Acinetobacter phage Acj61</name>
    <dbReference type="NCBI Taxonomy" id="760732"/>
    <lineage>
        <taxon>Viruses</taxon>
        <taxon>Duplodnaviria</taxon>
        <taxon>Heunggongvirae</taxon>
        <taxon>Uroviricota</taxon>
        <taxon>Caudoviricetes</taxon>
        <taxon>Pantevenvirales</taxon>
        <taxon>Straboviridae</taxon>
        <taxon>Twarogvirinae</taxon>
        <taxon>Lasallevirus</taxon>
        <taxon>Lasallevirus Acj61</taxon>
        <taxon>Acinetobacter virus Acj61</taxon>
    </lineage>
</organism>
<dbReference type="OrthoDB" id="5964at10239"/>
<dbReference type="RefSeq" id="YP_004009783.1">
    <property type="nucleotide sequence ID" value="NC_014661.1"/>
</dbReference>
<dbReference type="Pfam" id="PF07880">
    <property type="entry name" value="T4_gp9_10_N"/>
    <property type="match status" value="1"/>
</dbReference>
<dbReference type="KEGG" id="vg:9926057"/>
<evidence type="ECO:0000313" key="3">
    <source>
        <dbReference type="EMBL" id="ADG36131.1"/>
    </source>
</evidence>